<dbReference type="AlphaFoldDB" id="A0A9W6XM53"/>
<keyword evidence="5" id="KW-0560">Oxidoreductase</keyword>
<evidence type="ECO:0000256" key="6">
    <source>
        <dbReference type="ARBA" id="ARBA00023004"/>
    </source>
</evidence>
<evidence type="ECO:0000256" key="1">
    <source>
        <dbReference type="ARBA" id="ARBA00001970"/>
    </source>
</evidence>
<evidence type="ECO:0000256" key="2">
    <source>
        <dbReference type="ARBA" id="ARBA00022559"/>
    </source>
</evidence>
<dbReference type="Proteomes" id="UP001165121">
    <property type="component" value="Unassembled WGS sequence"/>
</dbReference>
<dbReference type="GO" id="GO:0004601">
    <property type="term" value="F:peroxidase activity"/>
    <property type="evidence" value="ECO:0007669"/>
    <property type="project" value="UniProtKB-KW"/>
</dbReference>
<gene>
    <name evidence="9" type="ORF">Pfra01_001316600</name>
</gene>
<name>A0A9W6XM53_9STRA</name>
<keyword evidence="2" id="KW-0575">Peroxidase</keyword>
<keyword evidence="10" id="KW-1185">Reference proteome</keyword>
<dbReference type="OrthoDB" id="407298at2759"/>
<keyword evidence="6" id="KW-0408">Iron</keyword>
<reference evidence="9" key="1">
    <citation type="submission" date="2023-04" db="EMBL/GenBank/DDBJ databases">
        <title>Phytophthora fragariaefolia NBRC 109709.</title>
        <authorList>
            <person name="Ichikawa N."/>
            <person name="Sato H."/>
            <person name="Tonouchi N."/>
        </authorList>
    </citation>
    <scope>NUCLEOTIDE SEQUENCE</scope>
    <source>
        <strain evidence="9">NBRC 109709</strain>
    </source>
</reference>
<proteinExistence type="inferred from homology"/>
<dbReference type="EMBL" id="BSXT01001339">
    <property type="protein sequence ID" value="GMF41485.1"/>
    <property type="molecule type" value="Genomic_DNA"/>
</dbReference>
<dbReference type="PANTHER" id="PTHR33577">
    <property type="entry name" value="STERIGMATOCYSTIN BIOSYNTHESIS PEROXIDASE STCC-RELATED"/>
    <property type="match status" value="1"/>
</dbReference>
<feature type="domain" description="Heme haloperoxidase family profile" evidence="8">
    <location>
        <begin position="82"/>
        <end position="284"/>
    </location>
</feature>
<evidence type="ECO:0000259" key="8">
    <source>
        <dbReference type="PROSITE" id="PS51405"/>
    </source>
</evidence>
<dbReference type="InterPro" id="IPR036851">
    <property type="entry name" value="Chloroperoxidase-like_sf"/>
</dbReference>
<evidence type="ECO:0000256" key="4">
    <source>
        <dbReference type="ARBA" id="ARBA00022723"/>
    </source>
</evidence>
<comment type="cofactor">
    <cofactor evidence="1">
        <name>heme b</name>
        <dbReference type="ChEBI" id="CHEBI:60344"/>
    </cofactor>
</comment>
<dbReference type="Pfam" id="PF01328">
    <property type="entry name" value="Peroxidase_2"/>
    <property type="match status" value="1"/>
</dbReference>
<accession>A0A9W6XM53</accession>
<dbReference type="GO" id="GO:0046872">
    <property type="term" value="F:metal ion binding"/>
    <property type="evidence" value="ECO:0007669"/>
    <property type="project" value="UniProtKB-KW"/>
</dbReference>
<comment type="caution">
    <text evidence="9">The sequence shown here is derived from an EMBL/GenBank/DDBJ whole genome shotgun (WGS) entry which is preliminary data.</text>
</comment>
<comment type="similarity">
    <text evidence="7">Belongs to the chloroperoxidase family.</text>
</comment>
<dbReference type="PROSITE" id="PS51405">
    <property type="entry name" value="HEME_HALOPEROXIDASE"/>
    <property type="match status" value="1"/>
</dbReference>
<dbReference type="Gene3D" id="1.10.489.10">
    <property type="entry name" value="Chloroperoxidase-like"/>
    <property type="match status" value="1"/>
</dbReference>
<dbReference type="PANTHER" id="PTHR33577:SF9">
    <property type="entry name" value="PEROXIDASE STCC"/>
    <property type="match status" value="1"/>
</dbReference>
<keyword evidence="3" id="KW-0349">Heme</keyword>
<organism evidence="9 10">
    <name type="scientific">Phytophthora fragariaefolia</name>
    <dbReference type="NCBI Taxonomy" id="1490495"/>
    <lineage>
        <taxon>Eukaryota</taxon>
        <taxon>Sar</taxon>
        <taxon>Stramenopiles</taxon>
        <taxon>Oomycota</taxon>
        <taxon>Peronosporomycetes</taxon>
        <taxon>Peronosporales</taxon>
        <taxon>Peronosporaceae</taxon>
        <taxon>Phytophthora</taxon>
    </lineage>
</organism>
<evidence type="ECO:0000256" key="5">
    <source>
        <dbReference type="ARBA" id="ARBA00023002"/>
    </source>
</evidence>
<evidence type="ECO:0000313" key="10">
    <source>
        <dbReference type="Proteomes" id="UP001165121"/>
    </source>
</evidence>
<dbReference type="SUPFAM" id="SSF47571">
    <property type="entry name" value="Cloroperoxidase"/>
    <property type="match status" value="1"/>
</dbReference>
<protein>
    <submittedName>
        <fullName evidence="9">Unnamed protein product</fullName>
    </submittedName>
</protein>
<evidence type="ECO:0000256" key="3">
    <source>
        <dbReference type="ARBA" id="ARBA00022617"/>
    </source>
</evidence>
<sequence>MYRRLCTLLYMYMYPITLRHRLSVHFTVMAKQAVTSAFLVLAPLLIAALLNVFSSWSHVGLDEPQRLDLTGEHKYFRPSGSDVSGFKGSMAKNHRSPCPALNALANHGYIPRDGKSVTPLVLQEALVNVYNLDKSLAEFLVSTLAAKFSLADLGEHNVVEHDASLVHDDSCKGADPSTVNITLADNLLSRTNDDRHITRMALAVYRREREGDSATNTPDFEDTFTAQRALTSYSESAIFLLVMGDDATTSVSVDHARSFLAKERIPNEYEKPRVPVTLVRSLWITLQLKMLAQLSYMLF</sequence>
<evidence type="ECO:0000256" key="7">
    <source>
        <dbReference type="ARBA" id="ARBA00025795"/>
    </source>
</evidence>
<dbReference type="InterPro" id="IPR000028">
    <property type="entry name" value="Chloroperoxidase"/>
</dbReference>
<evidence type="ECO:0000313" key="9">
    <source>
        <dbReference type="EMBL" id="GMF41485.1"/>
    </source>
</evidence>
<keyword evidence="4" id="KW-0479">Metal-binding</keyword>